<evidence type="ECO:0000256" key="2">
    <source>
        <dbReference type="ARBA" id="ARBA00023043"/>
    </source>
</evidence>
<proteinExistence type="predicted"/>
<evidence type="ECO:0000313" key="5">
    <source>
        <dbReference type="Proteomes" id="UP001236657"/>
    </source>
</evidence>
<dbReference type="Pfam" id="PF12796">
    <property type="entry name" value="Ank_2"/>
    <property type="match status" value="1"/>
</dbReference>
<dbReference type="EMBL" id="CP133218">
    <property type="protein sequence ID" value="WML89323.1"/>
    <property type="molecule type" value="Genomic_DNA"/>
</dbReference>
<protein>
    <submittedName>
        <fullName evidence="4">Ankyrin repeat domain-containing protein</fullName>
    </submittedName>
</protein>
<dbReference type="PANTHER" id="PTHR24171:SF9">
    <property type="entry name" value="ANKYRIN REPEAT DOMAIN-CONTAINING PROTEIN 39"/>
    <property type="match status" value="1"/>
</dbReference>
<dbReference type="InterPro" id="IPR002110">
    <property type="entry name" value="Ankyrin_rpt"/>
</dbReference>
<dbReference type="Gene3D" id="1.25.40.20">
    <property type="entry name" value="Ankyrin repeat-containing domain"/>
    <property type="match status" value="1"/>
</dbReference>
<reference evidence="4 5" key="1">
    <citation type="submission" date="2023-08" db="EMBL/GenBank/DDBJ databases">
        <title>New molecular markers tilS and rpoB for phylogenetic and monitoring studies of the genus Thiothrix biodiversity.</title>
        <authorList>
            <person name="Ravin N.V."/>
            <person name="Smolyakov D."/>
            <person name="Markov N.D."/>
            <person name="Beletsky A.V."/>
            <person name="Mardanov A.V."/>
            <person name="Rudenko T.S."/>
            <person name="Grabovich M.Y."/>
        </authorList>
    </citation>
    <scope>NUCLEOTIDE SEQUENCE [LARGE SCALE GENOMIC DNA]</scope>
    <source>
        <strain evidence="4 5">MK1</strain>
    </source>
</reference>
<dbReference type="InterPro" id="IPR036770">
    <property type="entry name" value="Ankyrin_rpt-contain_sf"/>
</dbReference>
<dbReference type="Proteomes" id="UP001236657">
    <property type="component" value="Chromosome"/>
</dbReference>
<dbReference type="PANTHER" id="PTHR24171">
    <property type="entry name" value="ANKYRIN REPEAT DOMAIN-CONTAINING PROTEIN 39-RELATED"/>
    <property type="match status" value="1"/>
</dbReference>
<dbReference type="PROSITE" id="PS50088">
    <property type="entry name" value="ANK_REPEAT"/>
    <property type="match status" value="2"/>
</dbReference>
<organism evidence="4 5">
    <name type="scientific">Thiothrix lacustris</name>
    <dbReference type="NCBI Taxonomy" id="525917"/>
    <lineage>
        <taxon>Bacteria</taxon>
        <taxon>Pseudomonadati</taxon>
        <taxon>Pseudomonadota</taxon>
        <taxon>Gammaproteobacteria</taxon>
        <taxon>Thiotrichales</taxon>
        <taxon>Thiotrichaceae</taxon>
        <taxon>Thiothrix</taxon>
    </lineage>
</organism>
<evidence type="ECO:0000256" key="1">
    <source>
        <dbReference type="ARBA" id="ARBA00022737"/>
    </source>
</evidence>
<dbReference type="PROSITE" id="PS50297">
    <property type="entry name" value="ANK_REP_REGION"/>
    <property type="match status" value="2"/>
</dbReference>
<keyword evidence="1" id="KW-0677">Repeat</keyword>
<gene>
    <name evidence="4" type="ORF">RCF98_10105</name>
</gene>
<keyword evidence="2 3" id="KW-0040">ANK repeat</keyword>
<feature type="repeat" description="ANK" evidence="3">
    <location>
        <begin position="170"/>
        <end position="202"/>
    </location>
</feature>
<name>A0ABY9ML86_9GAMM</name>
<accession>A0ABY9ML86</accession>
<dbReference type="SUPFAM" id="SSF48403">
    <property type="entry name" value="Ankyrin repeat"/>
    <property type="match status" value="1"/>
</dbReference>
<evidence type="ECO:0000256" key="3">
    <source>
        <dbReference type="PROSITE-ProRule" id="PRU00023"/>
    </source>
</evidence>
<keyword evidence="5" id="KW-1185">Reference proteome</keyword>
<dbReference type="PROSITE" id="PS51257">
    <property type="entry name" value="PROKAR_LIPOPROTEIN"/>
    <property type="match status" value="1"/>
</dbReference>
<evidence type="ECO:0000313" key="4">
    <source>
        <dbReference type="EMBL" id="WML89323.1"/>
    </source>
</evidence>
<dbReference type="RefSeq" id="WP_308893545.1">
    <property type="nucleotide sequence ID" value="NZ_CP133218.1"/>
</dbReference>
<sequence length="227" mass="23334">MKQSLNTLFDRLRFQQHPVLLLTGCLLLGISGCASTTETDIPKANSIITSTSSDTSTLAAKTETTSVETVSATTETVPSATTEVVAQPADAEAEPVTAPLSQNDLNKQLWDAAQTGDAATVSTLLEQGADANTATASGETALHAAIAAGSFPAVMQLVSKGANVNAATATGWTPLHHAARFGRADAANYLLQQGADPKAATNSAPAKTPVQMALDQGDLRTARILGY</sequence>
<dbReference type="SMART" id="SM00248">
    <property type="entry name" value="ANK"/>
    <property type="match status" value="3"/>
</dbReference>
<feature type="repeat" description="ANK" evidence="3">
    <location>
        <begin position="137"/>
        <end position="169"/>
    </location>
</feature>